<evidence type="ECO:0000256" key="19">
    <source>
        <dbReference type="ARBA" id="ARBA00056965"/>
    </source>
</evidence>
<dbReference type="OMA" id="NDTGCKY"/>
<keyword evidence="5 22" id="KW-0812">Transmembrane</keyword>
<dbReference type="InterPro" id="IPR050122">
    <property type="entry name" value="RTK"/>
</dbReference>
<dbReference type="InterPro" id="IPR028082">
    <property type="entry name" value="Peripla_BP_I"/>
</dbReference>
<dbReference type="Gene3D" id="3.30.200.20">
    <property type="entry name" value="Phosphorylase Kinase, domain 1"/>
    <property type="match status" value="1"/>
</dbReference>
<evidence type="ECO:0000256" key="20">
    <source>
        <dbReference type="PROSITE-ProRule" id="PRU10141"/>
    </source>
</evidence>
<comment type="subcellular location">
    <subcellularLocation>
        <location evidence="1">Membrane</location>
        <topology evidence="1">Single-pass membrane protein</topology>
    </subcellularLocation>
</comment>
<dbReference type="OrthoDB" id="10045779at2759"/>
<evidence type="ECO:0000313" key="25">
    <source>
        <dbReference type="EMBL" id="KFM78704.1"/>
    </source>
</evidence>
<evidence type="ECO:0000313" key="26">
    <source>
        <dbReference type="Proteomes" id="UP000054359"/>
    </source>
</evidence>
<keyword evidence="8 20" id="KW-0547">Nucleotide-binding</keyword>
<dbReference type="Pfam" id="PF07714">
    <property type="entry name" value="PK_Tyr_Ser-Thr"/>
    <property type="match status" value="1"/>
</dbReference>
<evidence type="ECO:0000256" key="7">
    <source>
        <dbReference type="ARBA" id="ARBA00022737"/>
    </source>
</evidence>
<sequence>MKILIWFLISSLLICCSVSDKCLQQDADIKRHFYVNERDLPIKIEMSSRISHQIVSNIMRILLNEVLGYPDVQLLKQDSATVGDNATRTLQKMSSCEKPIASECKTVDVDGPEVMINLEVWLPPGFNLEEWIATGEVDDCGPLGPVGRSGWYVGEYTVNSLWQANHTIIDHWKAFTMPEVVEHFDLFKDGSMKIYTKEKCTFEECGDDDIYRPEACQKSGVQCATLLADYPASNFELLKYTIKRFELLVNVAWVGNNLESIIEKRTVANKSSLFFHKRPMFLSSHENFIHISFPKCEDIDTICEFEVNRLQKIVWSKIKPNALYAYHVLKAMYFSQSEYLKLLELYSLKKLRGLGVKEVACDWIRENMLVWLKWTPTDFKSKSKLFIGGIFPMNGIFWKQKGVIPAAHMATDAINNNDSLLLNYDLEILEQDGHCAADEVMKSYISYVTNATYKSMVGILGPACSDTVEPIAGVAKNFKTVIISYSAEGALLRDREKYSYFFRTIPENNQFRYVYLMLFEKLEYRRVAALTEQGQRYPEYITHLEDLMPKRGMTFIMNRKFLRDKETLNLRPHLEALKSSGAKIIIGDFYDYAARAVMCEAYQLGMTAVNGYVWFLPLWFTSNWYDTDRVSNPENDDLGKVPCSTEQMVEAINGHMSLAYKYYADDDDVMQEGKTVREWLDRYKTMVEEQGLEVSRYGGYTYDAVWVYAMALDALLKENNSHVATLHSSRTSKRLLELLHKTNFSGVSGSLYFLNSSRISDIIIWQWLNHSVRQIGVYRPSSQSDGVLELNEKSIVWLTPNGKKPEDGSQEYTYCPVEPVRKLFRISCEVAIIIVNVFGLTIFGILVVAAAFWYKHRYESRMKLTEARMKELGLITNRVPFALDEWEIPRDHIVINRKLGEGAFGTVFGGEAYVPNEGWKAVAVKTLKTGAKVEEKLDFLSEAEVMKQFDHINVVKLIGVCTMGEPVYTVMEFMLYGDLKTYLLSRRNLVSEADRGNSDEVSDRRLTNMALDIARGLSYLADLKYVHRDLACRNCLVNMYRSVKIADFGMCRPMFDSDYYRYNKKGMLPIRWMAPESLTDGLFTPMSDVWSYGVVLYEIITFASFPYQGLTNDQVLQHVKDHNTLPVPKGCKPELSNLLLQCWAILPHQRPQAAAIVEILARNPELISPSLDVPTASVEVEDTGTFELTIHDRSRVHSFSSVWQNRKTSVPFDRMQTELSDSSRTSLCTGENSSRRKHS</sequence>
<feature type="domain" description="Protein kinase" evidence="24">
    <location>
        <begin position="893"/>
        <end position="1166"/>
    </location>
</feature>
<feature type="chain" id="PRO_5001830678" description="receptor protein-tyrosine kinase" evidence="23">
    <location>
        <begin position="20"/>
        <end position="1239"/>
    </location>
</feature>
<evidence type="ECO:0000256" key="15">
    <source>
        <dbReference type="ARBA" id="ARBA00023170"/>
    </source>
</evidence>
<dbReference type="EC" id="2.7.10.1" evidence="2"/>
<dbReference type="PANTHER" id="PTHR24416">
    <property type="entry name" value="TYROSINE-PROTEIN KINASE RECEPTOR"/>
    <property type="match status" value="1"/>
</dbReference>
<evidence type="ECO:0000256" key="6">
    <source>
        <dbReference type="ARBA" id="ARBA00022729"/>
    </source>
</evidence>
<dbReference type="SUPFAM" id="SSF56112">
    <property type="entry name" value="Protein kinase-like (PK-like)"/>
    <property type="match status" value="1"/>
</dbReference>
<dbReference type="PRINTS" id="PR00109">
    <property type="entry name" value="TYRKINASE"/>
</dbReference>
<dbReference type="Gene3D" id="3.40.50.2300">
    <property type="match status" value="2"/>
</dbReference>
<keyword evidence="13" id="KW-0829">Tyrosine-protein kinase</keyword>
<dbReference type="SUPFAM" id="SSF53822">
    <property type="entry name" value="Periplasmic binding protein-like I"/>
    <property type="match status" value="1"/>
</dbReference>
<evidence type="ECO:0000256" key="3">
    <source>
        <dbReference type="ARBA" id="ARBA00022553"/>
    </source>
</evidence>
<keyword evidence="9" id="KW-0418">Kinase</keyword>
<keyword evidence="15" id="KW-0675">Receptor</keyword>
<keyword evidence="11 22" id="KW-1133">Transmembrane helix</keyword>
<keyword evidence="3" id="KW-0597">Phosphoprotein</keyword>
<accession>A0A087UMW5</accession>
<keyword evidence="14" id="KW-1015">Disulfide bond</keyword>
<evidence type="ECO:0000259" key="24">
    <source>
        <dbReference type="PROSITE" id="PS50011"/>
    </source>
</evidence>
<dbReference type="PROSITE" id="PS00107">
    <property type="entry name" value="PROTEIN_KINASE_ATP"/>
    <property type="match status" value="1"/>
</dbReference>
<keyword evidence="4" id="KW-0808">Transferase</keyword>
<dbReference type="InterPro" id="IPR000719">
    <property type="entry name" value="Prot_kinase_dom"/>
</dbReference>
<evidence type="ECO:0000256" key="17">
    <source>
        <dbReference type="ARBA" id="ARBA00023319"/>
    </source>
</evidence>
<comment type="catalytic activity">
    <reaction evidence="18">
        <text>L-tyrosyl-[protein] + ATP = O-phospho-L-tyrosyl-[protein] + ADP + H(+)</text>
        <dbReference type="Rhea" id="RHEA:10596"/>
        <dbReference type="Rhea" id="RHEA-COMP:10136"/>
        <dbReference type="Rhea" id="RHEA-COMP:20101"/>
        <dbReference type="ChEBI" id="CHEBI:15378"/>
        <dbReference type="ChEBI" id="CHEBI:30616"/>
        <dbReference type="ChEBI" id="CHEBI:46858"/>
        <dbReference type="ChEBI" id="CHEBI:61978"/>
        <dbReference type="ChEBI" id="CHEBI:456216"/>
        <dbReference type="EC" id="2.7.10.1"/>
    </reaction>
</comment>
<dbReference type="GO" id="GO:0005886">
    <property type="term" value="C:plasma membrane"/>
    <property type="evidence" value="ECO:0007669"/>
    <property type="project" value="TreeGrafter"/>
</dbReference>
<dbReference type="InterPro" id="IPR008266">
    <property type="entry name" value="Tyr_kinase_AS"/>
</dbReference>
<evidence type="ECO:0000256" key="14">
    <source>
        <dbReference type="ARBA" id="ARBA00023157"/>
    </source>
</evidence>
<keyword evidence="6 23" id="KW-0732">Signal</keyword>
<keyword evidence="16" id="KW-0325">Glycoprotein</keyword>
<organism evidence="25 26">
    <name type="scientific">Stegodyphus mimosarum</name>
    <name type="common">African social velvet spider</name>
    <dbReference type="NCBI Taxonomy" id="407821"/>
    <lineage>
        <taxon>Eukaryota</taxon>
        <taxon>Metazoa</taxon>
        <taxon>Ecdysozoa</taxon>
        <taxon>Arthropoda</taxon>
        <taxon>Chelicerata</taxon>
        <taxon>Arachnida</taxon>
        <taxon>Araneae</taxon>
        <taxon>Araneomorphae</taxon>
        <taxon>Entelegynae</taxon>
        <taxon>Eresoidea</taxon>
        <taxon>Eresidae</taxon>
        <taxon>Stegodyphus</taxon>
    </lineage>
</organism>
<dbReference type="Pfam" id="PF01094">
    <property type="entry name" value="ANF_receptor"/>
    <property type="match status" value="1"/>
</dbReference>
<keyword evidence="10 20" id="KW-0067">ATP-binding</keyword>
<evidence type="ECO:0000256" key="13">
    <source>
        <dbReference type="ARBA" id="ARBA00023137"/>
    </source>
</evidence>
<dbReference type="AlphaFoldDB" id="A0A087UMW5"/>
<dbReference type="PANTHER" id="PTHR24416:SF489">
    <property type="entry name" value="PROTEIN KINASE DOMAIN-CONTAINING PROTEIN"/>
    <property type="match status" value="1"/>
</dbReference>
<dbReference type="InterPro" id="IPR020635">
    <property type="entry name" value="Tyr_kinase_cat_dom"/>
</dbReference>
<evidence type="ECO:0000256" key="1">
    <source>
        <dbReference type="ARBA" id="ARBA00004167"/>
    </source>
</evidence>
<protein>
    <recommendedName>
        <fullName evidence="2">receptor protein-tyrosine kinase</fullName>
        <ecNumber evidence="2">2.7.10.1</ecNumber>
    </recommendedName>
</protein>
<feature type="signal peptide" evidence="23">
    <location>
        <begin position="1"/>
        <end position="19"/>
    </location>
</feature>
<evidence type="ECO:0000256" key="4">
    <source>
        <dbReference type="ARBA" id="ARBA00022679"/>
    </source>
</evidence>
<reference evidence="25 26" key="1">
    <citation type="submission" date="2013-11" db="EMBL/GenBank/DDBJ databases">
        <title>Genome sequencing of Stegodyphus mimosarum.</title>
        <authorList>
            <person name="Bechsgaard J."/>
        </authorList>
    </citation>
    <scope>NUCLEOTIDE SEQUENCE [LARGE SCALE GENOMIC DNA]</scope>
</reference>
<dbReference type="InterPro" id="IPR001828">
    <property type="entry name" value="ANF_lig-bd_rcpt"/>
</dbReference>
<feature type="region of interest" description="Disordered" evidence="21">
    <location>
        <begin position="1215"/>
        <end position="1239"/>
    </location>
</feature>
<dbReference type="InterPro" id="IPR017441">
    <property type="entry name" value="Protein_kinase_ATP_BS"/>
</dbReference>
<dbReference type="PROSITE" id="PS50011">
    <property type="entry name" value="PROTEIN_KINASE_DOM"/>
    <property type="match status" value="1"/>
</dbReference>
<dbReference type="CDD" id="cd00192">
    <property type="entry name" value="PTKc"/>
    <property type="match status" value="1"/>
</dbReference>
<dbReference type="EMBL" id="KK120630">
    <property type="protein sequence ID" value="KFM78704.1"/>
    <property type="molecule type" value="Genomic_DNA"/>
</dbReference>
<evidence type="ECO:0000256" key="11">
    <source>
        <dbReference type="ARBA" id="ARBA00022989"/>
    </source>
</evidence>
<dbReference type="SMART" id="SM00219">
    <property type="entry name" value="TyrKc"/>
    <property type="match status" value="1"/>
</dbReference>
<dbReference type="FunFam" id="1.10.510.10:FF:001227">
    <property type="entry name" value="Tyrosine-protein kinase receptor"/>
    <property type="match status" value="1"/>
</dbReference>
<dbReference type="PROSITE" id="PS00109">
    <property type="entry name" value="PROTEIN_KINASE_TYR"/>
    <property type="match status" value="1"/>
</dbReference>
<evidence type="ECO:0000256" key="22">
    <source>
        <dbReference type="SAM" id="Phobius"/>
    </source>
</evidence>
<feature type="binding site" evidence="20">
    <location>
        <position position="925"/>
    </location>
    <ligand>
        <name>ATP</name>
        <dbReference type="ChEBI" id="CHEBI:30616"/>
    </ligand>
</feature>
<evidence type="ECO:0000256" key="8">
    <source>
        <dbReference type="ARBA" id="ARBA00022741"/>
    </source>
</evidence>
<feature type="compositionally biased region" description="Polar residues" evidence="21">
    <location>
        <begin position="1217"/>
        <end position="1232"/>
    </location>
</feature>
<dbReference type="Gene3D" id="1.10.510.10">
    <property type="entry name" value="Transferase(Phosphotransferase) domain 1"/>
    <property type="match status" value="1"/>
</dbReference>
<evidence type="ECO:0000256" key="12">
    <source>
        <dbReference type="ARBA" id="ARBA00023136"/>
    </source>
</evidence>
<dbReference type="Proteomes" id="UP000054359">
    <property type="component" value="Unassembled WGS sequence"/>
</dbReference>
<evidence type="ECO:0000256" key="21">
    <source>
        <dbReference type="SAM" id="MobiDB-lite"/>
    </source>
</evidence>
<dbReference type="PRINTS" id="PR01176">
    <property type="entry name" value="GABABRECEPTR"/>
</dbReference>
<evidence type="ECO:0000256" key="9">
    <source>
        <dbReference type="ARBA" id="ARBA00022777"/>
    </source>
</evidence>
<dbReference type="GO" id="GO:0005524">
    <property type="term" value="F:ATP binding"/>
    <property type="evidence" value="ECO:0007669"/>
    <property type="project" value="UniProtKB-UniRule"/>
</dbReference>
<keyword evidence="7" id="KW-0677">Repeat</keyword>
<feature type="non-terminal residue" evidence="25">
    <location>
        <position position="1239"/>
    </location>
</feature>
<name>A0A087UMW5_STEMI</name>
<dbReference type="InterPro" id="IPR011009">
    <property type="entry name" value="Kinase-like_dom_sf"/>
</dbReference>
<dbReference type="GO" id="GO:0043235">
    <property type="term" value="C:receptor complex"/>
    <property type="evidence" value="ECO:0007669"/>
    <property type="project" value="TreeGrafter"/>
</dbReference>
<gene>
    <name evidence="25" type="ORF">X975_23750</name>
</gene>
<feature type="transmembrane region" description="Helical" evidence="22">
    <location>
        <begin position="830"/>
        <end position="854"/>
    </location>
</feature>
<evidence type="ECO:0000256" key="10">
    <source>
        <dbReference type="ARBA" id="ARBA00022840"/>
    </source>
</evidence>
<keyword evidence="26" id="KW-1185">Reference proteome</keyword>
<evidence type="ECO:0000256" key="16">
    <source>
        <dbReference type="ARBA" id="ARBA00023180"/>
    </source>
</evidence>
<keyword evidence="12 22" id="KW-0472">Membrane</keyword>
<evidence type="ECO:0000256" key="18">
    <source>
        <dbReference type="ARBA" id="ARBA00051243"/>
    </source>
</evidence>
<evidence type="ECO:0000256" key="2">
    <source>
        <dbReference type="ARBA" id="ARBA00011902"/>
    </source>
</evidence>
<dbReference type="FunFam" id="3.30.200.20:FF:000593">
    <property type="entry name" value="Predicted protein"/>
    <property type="match status" value="1"/>
</dbReference>
<dbReference type="GO" id="GO:0007169">
    <property type="term" value="P:cell surface receptor protein tyrosine kinase signaling pathway"/>
    <property type="evidence" value="ECO:0007669"/>
    <property type="project" value="TreeGrafter"/>
</dbReference>
<dbReference type="InterPro" id="IPR001245">
    <property type="entry name" value="Ser-Thr/Tyr_kinase_cat_dom"/>
</dbReference>
<dbReference type="GO" id="GO:0004714">
    <property type="term" value="F:transmembrane receptor protein tyrosine kinase activity"/>
    <property type="evidence" value="ECO:0007669"/>
    <property type="project" value="UniProtKB-EC"/>
</dbReference>
<evidence type="ECO:0000256" key="5">
    <source>
        <dbReference type="ARBA" id="ARBA00022692"/>
    </source>
</evidence>
<comment type="function">
    <text evidence="19">Receptor for basic fibroblast growth factor.</text>
</comment>
<dbReference type="CDD" id="cd06366">
    <property type="entry name" value="PBP1_GABAb_receptor"/>
    <property type="match status" value="1"/>
</dbReference>
<keyword evidence="17" id="KW-0393">Immunoglobulin domain</keyword>
<proteinExistence type="predicted"/>
<evidence type="ECO:0000256" key="23">
    <source>
        <dbReference type="SAM" id="SignalP"/>
    </source>
</evidence>
<dbReference type="STRING" id="407821.A0A087UMW5"/>